<keyword evidence="2" id="KW-1185">Reference proteome</keyword>
<protein>
    <submittedName>
        <fullName evidence="1">Uncharacterized protein</fullName>
    </submittedName>
</protein>
<dbReference type="EMBL" id="MT234342">
    <property type="protein sequence ID" value="QIW87770.1"/>
    <property type="molecule type" value="Genomic_DNA"/>
</dbReference>
<evidence type="ECO:0000313" key="2">
    <source>
        <dbReference type="Proteomes" id="UP000671873"/>
    </source>
</evidence>
<organism evidence="1 2">
    <name type="scientific">Agrobacterium phage OLIVR5</name>
    <dbReference type="NCBI Taxonomy" id="2723773"/>
    <lineage>
        <taxon>Viruses</taxon>
        <taxon>Duplodnaviria</taxon>
        <taxon>Heunggongvirae</taxon>
        <taxon>Uroviricota</taxon>
        <taxon>Caudoviricetes</taxon>
        <taxon>Pootjesviridae</taxon>
        <taxon>Heverleevirus</taxon>
        <taxon>Heverleevirus OLIVR5</taxon>
    </lineage>
</organism>
<sequence length="110" mass="12871">MKVLEKLILIRDDIASVKDFRYNDGICYNIKTCDDRDDIALYSLFEEWPEFSGDVEFPVPGYKADDLEENETDEERAYMETEAEDMWNPCNPYGAARLRLVNFLISKLSK</sequence>
<reference evidence="1 2" key="1">
    <citation type="submission" date="2020-03" db="EMBL/GenBank/DDBJ databases">
        <authorList>
            <person name="Holtappels D."/>
            <person name="Bomans J.P.J."/>
            <person name="Lavigne R."/>
            <person name="Wagemans J."/>
        </authorList>
    </citation>
    <scope>NUCLEOTIDE SEQUENCE [LARGE SCALE GENOMIC DNA]</scope>
    <source>
        <strain evidence="1 2">OLIVR5</strain>
    </source>
</reference>
<accession>A0A858MV08</accession>
<name>A0A858MV08_9CAUD</name>
<gene>
    <name evidence="1" type="ORF">Ab1vBOLIVR5_gp122</name>
</gene>
<proteinExistence type="predicted"/>
<evidence type="ECO:0000313" key="1">
    <source>
        <dbReference type="EMBL" id="QIW87770.1"/>
    </source>
</evidence>
<dbReference type="Proteomes" id="UP000671873">
    <property type="component" value="Segment"/>
</dbReference>